<feature type="transmembrane region" description="Helical" evidence="6">
    <location>
        <begin position="90"/>
        <end position="112"/>
    </location>
</feature>
<gene>
    <name evidence="7" type="ORF">DW016_06540</name>
</gene>
<dbReference type="GeneID" id="97191795"/>
<dbReference type="InterPro" id="IPR051679">
    <property type="entry name" value="DASS-Related_Transporters"/>
</dbReference>
<sequence length="525" mass="56186">MSEKKKKKQLSLPPALIILFIVLAFIVVLTWFVPVSTVTVNDAGEQVVHYNTMTGENGELIKNAGTQPAGIWDLFLAPIKGFQSGADVNFSILISGAFLAIINATGAIDAGIGALLKKLSGKKLIAILMFIFAMMGTVYGSCEELPAYALVLIPLCVTAGYDVVTGIMVLFGGAAIGNMASVVNPYATGAAVAAIGNSDLSLGTGIVMRMVLFIVMYIVGTLMVIRYAETVKKNKERSVIAGCTGIKDLRSGKEESGALPLNRRRVISLIIFGLMVLIIVLGYIPWSSIQLSDGKTMYDVVNYPAMWMMDHVPALGNFLGADKFTYLGDWYFDEFSIVFLIGSVLVALVNRMTLKDFVDNFIQGCCDLCSLTIIVAVSRGVSEIMGSSTEGMGITFVYWIQSALQDVPVWAFIVAAVIAYILVGLLPLGTSSASGITMPVLGAVAMALFAGSSIGTEAGQMLLVSAFTVGFNFWFVVYPNAPLMGTLELTNVPYERFLKLSIKFSTVLLLVGTVVMIVSPYLGLV</sequence>
<feature type="transmembrane region" description="Helical" evidence="6">
    <location>
        <begin position="266"/>
        <end position="286"/>
    </location>
</feature>
<feature type="transmembrane region" description="Helical" evidence="6">
    <location>
        <begin position="501"/>
        <end position="524"/>
    </location>
</feature>
<organism evidence="7 8">
    <name type="scientific">Sellimonas intestinalis</name>
    <dbReference type="NCBI Taxonomy" id="1653434"/>
    <lineage>
        <taxon>Bacteria</taxon>
        <taxon>Bacillati</taxon>
        <taxon>Bacillota</taxon>
        <taxon>Clostridia</taxon>
        <taxon>Lachnospirales</taxon>
        <taxon>Lachnospiraceae</taxon>
        <taxon>Sellimonas</taxon>
    </lineage>
</organism>
<protein>
    <submittedName>
        <fullName evidence="7">YfcC family protein</fullName>
    </submittedName>
</protein>
<evidence type="ECO:0000256" key="2">
    <source>
        <dbReference type="ARBA" id="ARBA00022475"/>
    </source>
</evidence>
<evidence type="ECO:0000256" key="6">
    <source>
        <dbReference type="SAM" id="Phobius"/>
    </source>
</evidence>
<feature type="transmembrane region" description="Helical" evidence="6">
    <location>
        <begin position="432"/>
        <end position="450"/>
    </location>
</feature>
<feature type="transmembrane region" description="Helical" evidence="6">
    <location>
        <begin position="12"/>
        <end position="33"/>
    </location>
</feature>
<proteinExistence type="predicted"/>
<dbReference type="PANTHER" id="PTHR43652:SF6">
    <property type="entry name" value="ARGININE REPRESSOR"/>
    <property type="match status" value="1"/>
</dbReference>
<comment type="subcellular location">
    <subcellularLocation>
        <location evidence="1">Cell membrane</location>
        <topology evidence="1">Multi-pass membrane protein</topology>
    </subcellularLocation>
</comment>
<feature type="transmembrane region" description="Helical" evidence="6">
    <location>
        <begin position="462"/>
        <end position="481"/>
    </location>
</feature>
<keyword evidence="5 6" id="KW-0472">Membrane</keyword>
<feature type="transmembrane region" description="Helical" evidence="6">
    <location>
        <begin position="147"/>
        <end position="171"/>
    </location>
</feature>
<dbReference type="PANTHER" id="PTHR43652">
    <property type="entry name" value="BASIC AMINO ACID ANTIPORTER YFCC-RELATED"/>
    <property type="match status" value="1"/>
</dbReference>
<dbReference type="InterPro" id="IPR018385">
    <property type="entry name" value="C4_dicarb_anaerob_car-like"/>
</dbReference>
<evidence type="ECO:0000256" key="1">
    <source>
        <dbReference type="ARBA" id="ARBA00004651"/>
    </source>
</evidence>
<keyword evidence="4 6" id="KW-1133">Transmembrane helix</keyword>
<dbReference type="Pfam" id="PF03606">
    <property type="entry name" value="DcuC"/>
    <property type="match status" value="1"/>
</dbReference>
<evidence type="ECO:0000256" key="4">
    <source>
        <dbReference type="ARBA" id="ARBA00022989"/>
    </source>
</evidence>
<keyword evidence="8" id="KW-1185">Reference proteome</keyword>
<accession>A0A3E3K2K8</accession>
<keyword evidence="3 6" id="KW-0812">Transmembrane</keyword>
<dbReference type="GO" id="GO:0005886">
    <property type="term" value="C:plasma membrane"/>
    <property type="evidence" value="ECO:0007669"/>
    <property type="project" value="UniProtKB-SubCell"/>
</dbReference>
<feature type="transmembrane region" description="Helical" evidence="6">
    <location>
        <begin position="206"/>
        <end position="228"/>
    </location>
</feature>
<evidence type="ECO:0000313" key="7">
    <source>
        <dbReference type="EMBL" id="RGE87773.1"/>
    </source>
</evidence>
<dbReference type="Proteomes" id="UP000261080">
    <property type="component" value="Unassembled WGS sequence"/>
</dbReference>
<keyword evidence="2" id="KW-1003">Cell membrane</keyword>
<feature type="transmembrane region" description="Helical" evidence="6">
    <location>
        <begin position="183"/>
        <end position="200"/>
    </location>
</feature>
<dbReference type="AlphaFoldDB" id="A0A3E3K2K8"/>
<dbReference type="OrthoDB" id="255482at2"/>
<dbReference type="RefSeq" id="WP_048620695.1">
    <property type="nucleotide sequence ID" value="NZ_BAABYU010000001.1"/>
</dbReference>
<feature type="transmembrane region" description="Helical" evidence="6">
    <location>
        <begin position="124"/>
        <end position="141"/>
    </location>
</feature>
<evidence type="ECO:0000313" key="8">
    <source>
        <dbReference type="Proteomes" id="UP000261080"/>
    </source>
</evidence>
<feature type="transmembrane region" description="Helical" evidence="6">
    <location>
        <begin position="330"/>
        <end position="349"/>
    </location>
</feature>
<dbReference type="EMBL" id="QVLX01000003">
    <property type="protein sequence ID" value="RGE87773.1"/>
    <property type="molecule type" value="Genomic_DNA"/>
</dbReference>
<feature type="transmembrane region" description="Helical" evidence="6">
    <location>
        <begin position="407"/>
        <end position="426"/>
    </location>
</feature>
<name>A0A3E3K2K8_9FIRM</name>
<evidence type="ECO:0000256" key="3">
    <source>
        <dbReference type="ARBA" id="ARBA00022692"/>
    </source>
</evidence>
<reference evidence="7 8" key="1">
    <citation type="submission" date="2018-08" db="EMBL/GenBank/DDBJ databases">
        <title>A genome reference for cultivated species of the human gut microbiota.</title>
        <authorList>
            <person name="Zou Y."/>
            <person name="Xue W."/>
            <person name="Luo G."/>
        </authorList>
    </citation>
    <scope>NUCLEOTIDE SEQUENCE [LARGE SCALE GENOMIC DNA]</scope>
    <source>
        <strain evidence="7 8">AF37-2AT</strain>
    </source>
</reference>
<comment type="caution">
    <text evidence="7">The sequence shown here is derived from an EMBL/GenBank/DDBJ whole genome shotgun (WGS) entry which is preliminary data.</text>
</comment>
<evidence type="ECO:0000256" key="5">
    <source>
        <dbReference type="ARBA" id="ARBA00023136"/>
    </source>
</evidence>